<keyword evidence="2 5" id="KW-0808">Transferase</keyword>
<dbReference type="InterPro" id="IPR024688">
    <property type="entry name" value="Mac_dom"/>
</dbReference>
<dbReference type="InterPro" id="IPR018357">
    <property type="entry name" value="Hexapep_transf_CS"/>
</dbReference>
<proteinExistence type="inferred from homology"/>
<comment type="caution">
    <text evidence="7">The sequence shown here is derived from an EMBL/GenBank/DDBJ whole genome shotgun (WGS) entry which is preliminary data.</text>
</comment>
<dbReference type="CDD" id="cd03357">
    <property type="entry name" value="LbH_MAT_GAT"/>
    <property type="match status" value="1"/>
</dbReference>
<dbReference type="Proteomes" id="UP000824204">
    <property type="component" value="Unassembled WGS sequence"/>
</dbReference>
<sequence>MTIHHDKMAYGKLASMQEDFSQEQLNRMAEQLNEESEYDRMVRGELYNPAEEHLVQMRKRARRLYYRYNNSEEDETELRIGLLAQLFGSHGERYFCEPPIRFDYGCNLHVGEDFYSNFNLTVLDTAPVYVGKNCMFGPNVTIATPVHPMLACDRNMRRDRQGNMFDYEYAKPITIGDNVWLASCVVVCGGVTIGHDSVIGAGSVVTRDIPAGVFAAGNPCRVIRPLSEKDKMQLPDRF</sequence>
<evidence type="ECO:0000256" key="5">
    <source>
        <dbReference type="RuleBase" id="RU367021"/>
    </source>
</evidence>
<dbReference type="EC" id="2.3.1.-" evidence="5"/>
<dbReference type="InterPro" id="IPR011004">
    <property type="entry name" value="Trimer_LpxA-like_sf"/>
</dbReference>
<dbReference type="InterPro" id="IPR039369">
    <property type="entry name" value="LacA-like"/>
</dbReference>
<protein>
    <recommendedName>
        <fullName evidence="5">Acetyltransferase</fullName>
        <ecNumber evidence="5">2.3.1.-</ecNumber>
    </recommendedName>
</protein>
<dbReference type="FunFam" id="2.160.10.10:FF:000025">
    <property type="entry name" value="Hexapeptide-repeat containing-acetyltransferase"/>
    <property type="match status" value="1"/>
</dbReference>
<dbReference type="Pfam" id="PF12464">
    <property type="entry name" value="Mac"/>
    <property type="match status" value="1"/>
</dbReference>
<dbReference type="PANTHER" id="PTHR43017">
    <property type="entry name" value="GALACTOSIDE O-ACETYLTRANSFERASE"/>
    <property type="match status" value="1"/>
</dbReference>
<dbReference type="Pfam" id="PF14602">
    <property type="entry name" value="Hexapep_2"/>
    <property type="match status" value="1"/>
</dbReference>
<dbReference type="SMART" id="SM01266">
    <property type="entry name" value="Mac"/>
    <property type="match status" value="1"/>
</dbReference>
<comment type="similarity">
    <text evidence="1 5">Belongs to the transferase hexapeptide repeat family.</text>
</comment>
<dbReference type="Gene3D" id="2.160.10.10">
    <property type="entry name" value="Hexapeptide repeat proteins"/>
    <property type="match status" value="1"/>
</dbReference>
<dbReference type="PROSITE" id="PS00101">
    <property type="entry name" value="HEXAPEP_TRANSFERASES"/>
    <property type="match status" value="1"/>
</dbReference>
<evidence type="ECO:0000256" key="4">
    <source>
        <dbReference type="ARBA" id="ARBA00023315"/>
    </source>
</evidence>
<name>A0A9D1V829_9FIRM</name>
<accession>A0A9D1V829</accession>
<dbReference type="GO" id="GO:0008870">
    <property type="term" value="F:galactoside O-acetyltransferase activity"/>
    <property type="evidence" value="ECO:0007669"/>
    <property type="project" value="TreeGrafter"/>
</dbReference>
<keyword evidence="4 5" id="KW-0012">Acyltransferase</keyword>
<evidence type="ECO:0000256" key="1">
    <source>
        <dbReference type="ARBA" id="ARBA00007274"/>
    </source>
</evidence>
<dbReference type="PANTHER" id="PTHR43017:SF1">
    <property type="entry name" value="ACETYLTRANSFERASE YJL218W-RELATED"/>
    <property type="match status" value="1"/>
</dbReference>
<gene>
    <name evidence="7" type="ORF">H9741_04585</name>
</gene>
<dbReference type="EMBL" id="DXFX01000057">
    <property type="protein sequence ID" value="HIX07723.1"/>
    <property type="molecule type" value="Genomic_DNA"/>
</dbReference>
<dbReference type="SUPFAM" id="SSF51161">
    <property type="entry name" value="Trimeric LpxA-like enzymes"/>
    <property type="match status" value="1"/>
</dbReference>
<dbReference type="Pfam" id="PF00132">
    <property type="entry name" value="Hexapep"/>
    <property type="match status" value="1"/>
</dbReference>
<reference evidence="7" key="1">
    <citation type="journal article" date="2021" name="PeerJ">
        <title>Extensive microbial diversity within the chicken gut microbiome revealed by metagenomics and culture.</title>
        <authorList>
            <person name="Gilroy R."/>
            <person name="Ravi A."/>
            <person name="Getino M."/>
            <person name="Pursley I."/>
            <person name="Horton D.L."/>
            <person name="Alikhan N.F."/>
            <person name="Baker D."/>
            <person name="Gharbi K."/>
            <person name="Hall N."/>
            <person name="Watson M."/>
            <person name="Adriaenssens E.M."/>
            <person name="Foster-Nyarko E."/>
            <person name="Jarju S."/>
            <person name="Secka A."/>
            <person name="Antonio M."/>
            <person name="Oren A."/>
            <person name="Chaudhuri R.R."/>
            <person name="La Ragione R."/>
            <person name="Hildebrand F."/>
            <person name="Pallen M.J."/>
        </authorList>
    </citation>
    <scope>NUCLEOTIDE SEQUENCE</scope>
    <source>
        <strain evidence="7">811</strain>
    </source>
</reference>
<evidence type="ECO:0000259" key="6">
    <source>
        <dbReference type="SMART" id="SM01266"/>
    </source>
</evidence>
<dbReference type="AlphaFoldDB" id="A0A9D1V829"/>
<evidence type="ECO:0000313" key="8">
    <source>
        <dbReference type="Proteomes" id="UP000824204"/>
    </source>
</evidence>
<dbReference type="InterPro" id="IPR001451">
    <property type="entry name" value="Hexapep"/>
</dbReference>
<organism evidence="7 8">
    <name type="scientific">Candidatus Borkfalkia faecipullorum</name>
    <dbReference type="NCBI Taxonomy" id="2838510"/>
    <lineage>
        <taxon>Bacteria</taxon>
        <taxon>Bacillati</taxon>
        <taxon>Bacillota</taxon>
        <taxon>Clostridia</taxon>
        <taxon>Christensenellales</taxon>
        <taxon>Christensenellaceae</taxon>
        <taxon>Candidatus Borkfalkia</taxon>
    </lineage>
</organism>
<evidence type="ECO:0000256" key="3">
    <source>
        <dbReference type="ARBA" id="ARBA00022737"/>
    </source>
</evidence>
<keyword evidence="3" id="KW-0677">Repeat</keyword>
<reference evidence="7" key="2">
    <citation type="submission" date="2021-04" db="EMBL/GenBank/DDBJ databases">
        <authorList>
            <person name="Gilroy R."/>
        </authorList>
    </citation>
    <scope>NUCLEOTIDE SEQUENCE</scope>
    <source>
        <strain evidence="7">811</strain>
    </source>
</reference>
<evidence type="ECO:0000256" key="2">
    <source>
        <dbReference type="ARBA" id="ARBA00022679"/>
    </source>
</evidence>
<feature type="domain" description="Maltose/galactoside acetyltransferase" evidence="6">
    <location>
        <begin position="38"/>
        <end position="92"/>
    </location>
</feature>
<evidence type="ECO:0000313" key="7">
    <source>
        <dbReference type="EMBL" id="HIX07723.1"/>
    </source>
</evidence>